<dbReference type="Pfam" id="PF10302">
    <property type="entry name" value="Dsc3_N"/>
    <property type="match status" value="1"/>
</dbReference>
<dbReference type="AlphaFoldDB" id="A0A0D0V0M2"/>
<dbReference type="InterPro" id="IPR029071">
    <property type="entry name" value="Ubiquitin-like_domsf"/>
</dbReference>
<organism evidence="3 4">
    <name type="scientific">Cryptococcus deuterogattii Ram5</name>
    <dbReference type="NCBI Taxonomy" id="1296110"/>
    <lineage>
        <taxon>Eukaryota</taxon>
        <taxon>Fungi</taxon>
        <taxon>Dikarya</taxon>
        <taxon>Basidiomycota</taxon>
        <taxon>Agaricomycotina</taxon>
        <taxon>Tremellomycetes</taxon>
        <taxon>Tremellales</taxon>
        <taxon>Cryptococcaceae</taxon>
        <taxon>Cryptococcus</taxon>
        <taxon>Cryptococcus gattii species complex</taxon>
    </lineage>
</organism>
<dbReference type="PANTHER" id="PTHR28049:SF1">
    <property type="entry name" value="DSC E3 UBIQUITIN LIGASE COMPLEX SUBUNIT 3"/>
    <property type="match status" value="1"/>
</dbReference>
<feature type="compositionally biased region" description="Basic and acidic residues" evidence="1">
    <location>
        <begin position="87"/>
        <end position="106"/>
    </location>
</feature>
<evidence type="ECO:0000259" key="2">
    <source>
        <dbReference type="PROSITE" id="PS50053"/>
    </source>
</evidence>
<reference evidence="3 4" key="1">
    <citation type="submission" date="2015-01" db="EMBL/GenBank/DDBJ databases">
        <title>The Genome Sequence of Cryptococcus gattii Ram5.</title>
        <authorList>
            <consortium name="The Broad Institute Genomics Platform"/>
            <person name="Cuomo C."/>
            <person name="Litvintseva A."/>
            <person name="Chen Y."/>
            <person name="Heitman J."/>
            <person name="Sun S."/>
            <person name="Springer D."/>
            <person name="Dromer F."/>
            <person name="Young S."/>
            <person name="Zeng Q."/>
            <person name="Gargeya S."/>
            <person name="Abouelleil A."/>
            <person name="Alvarado L."/>
            <person name="Chapman S.B."/>
            <person name="Gainer-Dewar J."/>
            <person name="Goldberg J."/>
            <person name="Griggs A."/>
            <person name="Gujja S."/>
            <person name="Hansen M."/>
            <person name="Howarth C."/>
            <person name="Imamovic A."/>
            <person name="Larimer J."/>
            <person name="Murphy C."/>
            <person name="Naylor J."/>
            <person name="Pearson M."/>
            <person name="Priest M."/>
            <person name="Roberts A."/>
            <person name="Saif S."/>
            <person name="Shea T."/>
            <person name="Sykes S."/>
            <person name="Wortman J."/>
            <person name="Nusbaum C."/>
            <person name="Birren B."/>
        </authorList>
    </citation>
    <scope>NUCLEOTIDE SEQUENCE [LARGE SCALE GENOMIC DNA]</scope>
    <source>
        <strain evidence="3 4">Ram5</strain>
    </source>
</reference>
<dbReference type="OrthoDB" id="2556122at2759"/>
<dbReference type="PROSITE" id="PS50053">
    <property type="entry name" value="UBIQUITIN_2"/>
    <property type="match status" value="1"/>
</dbReference>
<keyword evidence="4" id="KW-1185">Reference proteome</keyword>
<dbReference type="Pfam" id="PF13373">
    <property type="entry name" value="Dsc3_C"/>
    <property type="match status" value="1"/>
</dbReference>
<evidence type="ECO:0000313" key="3">
    <source>
        <dbReference type="EMBL" id="KIR38460.1"/>
    </source>
</evidence>
<feature type="region of interest" description="Disordered" evidence="1">
    <location>
        <begin position="1"/>
        <end position="142"/>
    </location>
</feature>
<proteinExistence type="predicted"/>
<feature type="compositionally biased region" description="Polar residues" evidence="1">
    <location>
        <begin position="109"/>
        <end position="133"/>
    </location>
</feature>
<accession>A0A0D0V0M2</accession>
<evidence type="ECO:0000256" key="1">
    <source>
        <dbReference type="SAM" id="MobiDB-lite"/>
    </source>
</evidence>
<feature type="region of interest" description="Disordered" evidence="1">
    <location>
        <begin position="372"/>
        <end position="429"/>
    </location>
</feature>
<feature type="compositionally biased region" description="Low complexity" evidence="1">
    <location>
        <begin position="38"/>
        <end position="47"/>
    </location>
</feature>
<dbReference type="GO" id="GO:0005783">
    <property type="term" value="C:endoplasmic reticulum"/>
    <property type="evidence" value="ECO:0007669"/>
    <property type="project" value="TreeGrafter"/>
</dbReference>
<evidence type="ECO:0000313" key="4">
    <source>
        <dbReference type="Proteomes" id="UP000053392"/>
    </source>
</evidence>
<dbReference type="EMBL" id="KN847910">
    <property type="protein sequence ID" value="KIR38460.1"/>
    <property type="molecule type" value="Genomic_DNA"/>
</dbReference>
<sequence length="501" mass="53410">MSSDHPNESEPLLPLHNTMTPTPSRLARRYITSPDSHTGSLPSPLSPGSGGTTGPGREPSNGNMNGGVDGDGDDDGEEEEEEEEEDVRQPRGKLDKGKGRAIDLDAFRPSSSDSKNPIPLSSNPHSQPQTDMSTNTNRNTNRKRQVTIIFSNTHHPNLPLSITPTTSISQLKSLVRSSLPGELEGRNLRLIHSGRMLSDGVRIVPWVEAMEERVRRQAEGAVEGVVREVKGRGHGGGLEDGGEEEADGEKEMIWIHCIVGGKEEGIKAEVPDVAPAMPRRRGFDMLLDSGFSPDDVAHMRRQFYEGRGEEVPDDVDTGDLNDEHARALEEQWIEGDLTVDTATKLPLPNFFDAEAEAQVELAGSGYGGGNANISGGEVGGDDDGGSDGGGGRQSGLRARAEGSGPIGRGNSTRGNLRQGEQNRDQDRGEDRLNMRAQTASASNANANANANANDELGRQVSARVAANFAVGGMTVPTLIFGKRMQAGTGGNIRDISNIQGP</sequence>
<gene>
    <name evidence="3" type="ORF">I313_05570</name>
</gene>
<dbReference type="GO" id="GO:0044695">
    <property type="term" value="C:Dsc E3 ubiquitin ligase complex"/>
    <property type="evidence" value="ECO:0007669"/>
    <property type="project" value="InterPro"/>
</dbReference>
<dbReference type="InterPro" id="IPR000626">
    <property type="entry name" value="Ubiquitin-like_dom"/>
</dbReference>
<dbReference type="InterPro" id="IPR045226">
    <property type="entry name" value="Dsc3"/>
</dbReference>
<dbReference type="InterPro" id="IPR025390">
    <property type="entry name" value="Dsc3_C"/>
</dbReference>
<feature type="domain" description="Ubiquitin-like" evidence="2">
    <location>
        <begin position="146"/>
        <end position="199"/>
    </location>
</feature>
<dbReference type="PANTHER" id="PTHR28049">
    <property type="entry name" value="TRANSMEMBRANE PROTEIN YOR223W"/>
    <property type="match status" value="1"/>
</dbReference>
<protein>
    <recommendedName>
        <fullName evidence="2">Ubiquitin-like domain-containing protein</fullName>
    </recommendedName>
</protein>
<dbReference type="Gene3D" id="3.10.20.90">
    <property type="entry name" value="Phosphatidylinositol 3-kinase Catalytic Subunit, Chain A, domain 1"/>
    <property type="match status" value="1"/>
</dbReference>
<dbReference type="HOGENOM" id="CLU_537485_0_0_1"/>
<feature type="compositionally biased region" description="Acidic residues" evidence="1">
    <location>
        <begin position="70"/>
        <end position="86"/>
    </location>
</feature>
<feature type="compositionally biased region" description="Basic and acidic residues" evidence="1">
    <location>
        <begin position="420"/>
        <end position="429"/>
    </location>
</feature>
<dbReference type="InterPro" id="IPR019413">
    <property type="entry name" value="Dsc3_ub-like_dom"/>
</dbReference>
<dbReference type="SUPFAM" id="SSF54236">
    <property type="entry name" value="Ubiquitin-like"/>
    <property type="match status" value="1"/>
</dbReference>
<feature type="compositionally biased region" description="Polar residues" evidence="1">
    <location>
        <begin position="409"/>
        <end position="419"/>
    </location>
</feature>
<name>A0A0D0V0M2_9TREE</name>
<dbReference type="Proteomes" id="UP000053392">
    <property type="component" value="Unassembled WGS sequence"/>
</dbReference>